<evidence type="ECO:0000313" key="1">
    <source>
        <dbReference type="EMBL" id="QBR04206.1"/>
    </source>
</evidence>
<name>A0A4P7D603_9BURK</name>
<dbReference type="EMBL" id="CP038152">
    <property type="protein sequence ID" value="QBR04206.1"/>
    <property type="molecule type" value="Genomic_DNA"/>
</dbReference>
<sequence>MIGLGGGSLAKYCYRYRPESVIAAVEINPHVIALRNVFHLPADDTCFFVVCADGAEYVAMRGHRPDVQLVDGFGVNGCPQASARVNAATHAGSALATTA</sequence>
<proteinExistence type="predicted"/>
<evidence type="ECO:0000313" key="2">
    <source>
        <dbReference type="Proteomes" id="UP000295727"/>
    </source>
</evidence>
<dbReference type="KEGG" id="ppai:E1956_44575"/>
<dbReference type="RefSeq" id="WP_134760366.1">
    <property type="nucleotide sequence ID" value="NZ_CP038152.1"/>
</dbReference>
<dbReference type="Proteomes" id="UP000295727">
    <property type="component" value="Plasmid unnamed1"/>
</dbReference>
<dbReference type="OrthoDB" id="117774at2"/>
<accession>A0A4P7D603</accession>
<dbReference type="Gene3D" id="3.40.50.150">
    <property type="entry name" value="Vaccinia Virus protein VP39"/>
    <property type="match status" value="1"/>
</dbReference>
<gene>
    <name evidence="1" type="ORF">E1956_44575</name>
</gene>
<dbReference type="SUPFAM" id="SSF53335">
    <property type="entry name" value="S-adenosyl-L-methionine-dependent methyltransferases"/>
    <property type="match status" value="1"/>
</dbReference>
<organism evidence="1 2">
    <name type="scientific">Paraburkholderia pallida</name>
    <dbReference type="NCBI Taxonomy" id="2547399"/>
    <lineage>
        <taxon>Bacteria</taxon>
        <taxon>Pseudomonadati</taxon>
        <taxon>Pseudomonadota</taxon>
        <taxon>Betaproteobacteria</taxon>
        <taxon>Burkholderiales</taxon>
        <taxon>Burkholderiaceae</taxon>
        <taxon>Paraburkholderia</taxon>
    </lineage>
</organism>
<evidence type="ECO:0008006" key="3">
    <source>
        <dbReference type="Google" id="ProtNLM"/>
    </source>
</evidence>
<dbReference type="AlphaFoldDB" id="A0A4P7D603"/>
<geneLocation type="plasmid" evidence="1 2">
    <name>unnamed1</name>
</geneLocation>
<dbReference type="GeneID" id="39650017"/>
<keyword evidence="2" id="KW-1185">Reference proteome</keyword>
<keyword evidence="1" id="KW-0614">Plasmid</keyword>
<dbReference type="InterPro" id="IPR029063">
    <property type="entry name" value="SAM-dependent_MTases_sf"/>
</dbReference>
<reference evidence="1 2" key="1">
    <citation type="submission" date="2019-03" db="EMBL/GenBank/DDBJ databases">
        <title>Paraburkholderia sp. 7MH5, isolated from subtropical forest soil.</title>
        <authorList>
            <person name="Gao Z.-H."/>
            <person name="Qiu L.-H."/>
        </authorList>
    </citation>
    <scope>NUCLEOTIDE SEQUENCE [LARGE SCALE GENOMIC DNA]</scope>
    <source>
        <strain evidence="1 2">7MH5</strain>
        <plasmid evidence="1 2">unnamed1</plasmid>
    </source>
</reference>
<protein>
    <recommendedName>
        <fullName evidence="3">Spermidine synthase</fullName>
    </recommendedName>
</protein>